<dbReference type="PANTHER" id="PTHR23517">
    <property type="entry name" value="RESISTANCE PROTEIN MDTM, PUTATIVE-RELATED-RELATED"/>
    <property type="match status" value="1"/>
</dbReference>
<proteinExistence type="predicted"/>
<feature type="transmembrane region" description="Helical" evidence="7">
    <location>
        <begin position="279"/>
        <end position="299"/>
    </location>
</feature>
<evidence type="ECO:0000259" key="8">
    <source>
        <dbReference type="PROSITE" id="PS50850"/>
    </source>
</evidence>
<dbReference type="RefSeq" id="WP_074701158.1">
    <property type="nucleotide sequence ID" value="NZ_CP018863.1"/>
</dbReference>
<feature type="transmembrane region" description="Helical" evidence="7">
    <location>
        <begin position="12"/>
        <end position="35"/>
    </location>
</feature>
<evidence type="ECO:0000256" key="3">
    <source>
        <dbReference type="ARBA" id="ARBA00022475"/>
    </source>
</evidence>
<dbReference type="AlphaFoldDB" id="A0A1H1ERQ2"/>
<feature type="transmembrane region" description="Helical" evidence="7">
    <location>
        <begin position="342"/>
        <end position="363"/>
    </location>
</feature>
<feature type="transmembrane region" description="Helical" evidence="7">
    <location>
        <begin position="305"/>
        <end position="330"/>
    </location>
</feature>
<dbReference type="OrthoDB" id="3285241at2"/>
<evidence type="ECO:0000256" key="5">
    <source>
        <dbReference type="ARBA" id="ARBA00022989"/>
    </source>
</evidence>
<evidence type="ECO:0000256" key="2">
    <source>
        <dbReference type="ARBA" id="ARBA00022448"/>
    </source>
</evidence>
<feature type="transmembrane region" description="Helical" evidence="7">
    <location>
        <begin position="78"/>
        <end position="95"/>
    </location>
</feature>
<keyword evidence="3" id="KW-1003">Cell membrane</keyword>
<dbReference type="PROSITE" id="PS50850">
    <property type="entry name" value="MFS"/>
    <property type="match status" value="1"/>
</dbReference>
<gene>
    <name evidence="9" type="ORF">SAMN04489742_3036</name>
</gene>
<dbReference type="Gene3D" id="1.20.1250.20">
    <property type="entry name" value="MFS general substrate transporter like domains"/>
    <property type="match status" value="2"/>
</dbReference>
<dbReference type="SUPFAM" id="SSF103473">
    <property type="entry name" value="MFS general substrate transporter"/>
    <property type="match status" value="1"/>
</dbReference>
<feature type="transmembrane region" description="Helical" evidence="7">
    <location>
        <begin position="101"/>
        <end position="119"/>
    </location>
</feature>
<keyword evidence="2" id="KW-0813">Transport</keyword>
<dbReference type="GO" id="GO:0005886">
    <property type="term" value="C:plasma membrane"/>
    <property type="evidence" value="ECO:0007669"/>
    <property type="project" value="UniProtKB-SubCell"/>
</dbReference>
<keyword evidence="4 7" id="KW-0812">Transmembrane</keyword>
<dbReference type="GO" id="GO:0022857">
    <property type="term" value="F:transmembrane transporter activity"/>
    <property type="evidence" value="ECO:0007669"/>
    <property type="project" value="InterPro"/>
</dbReference>
<dbReference type="STRING" id="37928.SAMN04489742_3036"/>
<dbReference type="Pfam" id="PF07690">
    <property type="entry name" value="MFS_1"/>
    <property type="match status" value="1"/>
</dbReference>
<organism evidence="9 10">
    <name type="scientific">Crystallibacter crystallopoietes</name>
    <dbReference type="NCBI Taxonomy" id="37928"/>
    <lineage>
        <taxon>Bacteria</taxon>
        <taxon>Bacillati</taxon>
        <taxon>Actinomycetota</taxon>
        <taxon>Actinomycetes</taxon>
        <taxon>Micrococcales</taxon>
        <taxon>Micrococcaceae</taxon>
        <taxon>Crystallibacter</taxon>
    </lineage>
</organism>
<feature type="transmembrane region" description="Helical" evidence="7">
    <location>
        <begin position="41"/>
        <end position="66"/>
    </location>
</feature>
<evidence type="ECO:0000256" key="1">
    <source>
        <dbReference type="ARBA" id="ARBA00004651"/>
    </source>
</evidence>
<accession>A0A1H1ERQ2</accession>
<reference evidence="9 10" key="1">
    <citation type="submission" date="2016-10" db="EMBL/GenBank/DDBJ databases">
        <authorList>
            <person name="de Groot N.N."/>
        </authorList>
    </citation>
    <scope>NUCLEOTIDE SEQUENCE [LARGE SCALE GENOMIC DNA]</scope>
    <source>
        <strain evidence="9 10">DSM 20117</strain>
    </source>
</reference>
<dbReference type="CDD" id="cd17325">
    <property type="entry name" value="MFS_MdtG_SLC18_like"/>
    <property type="match status" value="1"/>
</dbReference>
<feature type="transmembrane region" description="Helical" evidence="7">
    <location>
        <begin position="140"/>
        <end position="161"/>
    </location>
</feature>
<dbReference type="KEGG" id="acry:AC20117_02295"/>
<feature type="transmembrane region" description="Helical" evidence="7">
    <location>
        <begin position="369"/>
        <end position="389"/>
    </location>
</feature>
<comment type="subcellular location">
    <subcellularLocation>
        <location evidence="1">Cell membrane</location>
        <topology evidence="1">Multi-pass membrane protein</topology>
    </subcellularLocation>
</comment>
<evidence type="ECO:0000313" key="10">
    <source>
        <dbReference type="Proteomes" id="UP000181917"/>
    </source>
</evidence>
<dbReference type="EMBL" id="FNKH01000002">
    <property type="protein sequence ID" value="SDQ90786.1"/>
    <property type="molecule type" value="Genomic_DNA"/>
</dbReference>
<name>A0A1H1ERQ2_9MICC</name>
<sequence>MRPEESFSLRRIAVPAYGPSLLYGVGQGAILPIVALSARDLGATVALAALMVTLLGVGSLVTNIPASMLTARFGEKRALVAASLWCAAAMFLAVVAPNITVFALAVFLIGMGGSVFLLARQSYLSEAVPIHFRARALSTLGGVHRIGMFIGPFAGAVIIGLAGTAGAYWLGAGAFLVAAGISLTVPELEVARTDRDGEGPARPSMRSIARSHRRIYLTIGIGILLIGAVRASRNVVIPLWGDSIGLDAATTSVIFGLSGAVDMLVFYPAGKLMDLKGRLAVAIPFLIIMSGALFLIPFTTTMLGFLLAALLIGLGNGLGSGIVMTLGADYAPPVGRAQFLGFWRLLSDTGIMGGPALLSLVTATVSLSAGIWVTAGLGLLGAAAMAYWIPRTGPLEPEPVISGGTGS</sequence>
<dbReference type="InterPro" id="IPR011701">
    <property type="entry name" value="MFS"/>
</dbReference>
<dbReference type="InterPro" id="IPR020846">
    <property type="entry name" value="MFS_dom"/>
</dbReference>
<evidence type="ECO:0000256" key="7">
    <source>
        <dbReference type="SAM" id="Phobius"/>
    </source>
</evidence>
<keyword evidence="6 7" id="KW-0472">Membrane</keyword>
<dbReference type="InterPro" id="IPR036259">
    <property type="entry name" value="MFS_trans_sf"/>
</dbReference>
<evidence type="ECO:0000256" key="4">
    <source>
        <dbReference type="ARBA" id="ARBA00022692"/>
    </source>
</evidence>
<keyword evidence="10" id="KW-1185">Reference proteome</keyword>
<keyword evidence="5 7" id="KW-1133">Transmembrane helix</keyword>
<feature type="domain" description="Major facilitator superfamily (MFS) profile" evidence="8">
    <location>
        <begin position="12"/>
        <end position="393"/>
    </location>
</feature>
<feature type="transmembrane region" description="Helical" evidence="7">
    <location>
        <begin position="167"/>
        <end position="185"/>
    </location>
</feature>
<dbReference type="PANTHER" id="PTHR23517:SF3">
    <property type="entry name" value="INTEGRAL MEMBRANE TRANSPORT PROTEIN"/>
    <property type="match status" value="1"/>
</dbReference>
<feature type="transmembrane region" description="Helical" evidence="7">
    <location>
        <begin position="215"/>
        <end position="232"/>
    </location>
</feature>
<dbReference type="Proteomes" id="UP000181917">
    <property type="component" value="Unassembled WGS sequence"/>
</dbReference>
<evidence type="ECO:0000256" key="6">
    <source>
        <dbReference type="ARBA" id="ARBA00023136"/>
    </source>
</evidence>
<dbReference type="InterPro" id="IPR050171">
    <property type="entry name" value="MFS_Transporters"/>
</dbReference>
<protein>
    <submittedName>
        <fullName evidence="9">Predicted arabinose efflux permease, MFS family</fullName>
    </submittedName>
</protein>
<evidence type="ECO:0000313" key="9">
    <source>
        <dbReference type="EMBL" id="SDQ90786.1"/>
    </source>
</evidence>